<proteinExistence type="predicted"/>
<keyword evidence="2" id="KW-1185">Reference proteome</keyword>
<dbReference type="SUPFAM" id="SSF50104">
    <property type="entry name" value="Translation proteins SH3-like domain"/>
    <property type="match status" value="1"/>
</dbReference>
<gene>
    <name evidence="1" type="ORF">HD556DRAFT_1443419</name>
</gene>
<sequence>MVQRTHLLPTIKFTKDRGYDVKPGDLVRVVRGPEYQTTGVIQSVNIPNTRLTILSDSDHTLIDVPIGFVLKLCNTSVDKFKHVINKEVFIIGGSLKGYRATLCDIGQGNCTVAIHGQKRTVLKRPDVVTSYGMRLNSLILEEHDLLTFCDIRTKSYVKAPSRGVTPPPEKIVPLSSNTDAIPSSSNILSHWTSRPEDIDIALNQSPNINPSSASDPWTTHEDDIQDSPLPWLMKKEFSSVLLKHHALFKVSLSFDYGRLSKRFISTACPDPFYGANGPAPEGCVAAFCTSNGAGAQIIHYHIPASDLSPAHPRKKNQLCLILDGEYRGLVLPVAKCNKNLKTVEILMMASSTITFTLHFNQICLVEPSVQYQ</sequence>
<evidence type="ECO:0000313" key="1">
    <source>
        <dbReference type="EMBL" id="KAG1793633.1"/>
    </source>
</evidence>
<evidence type="ECO:0000313" key="2">
    <source>
        <dbReference type="Proteomes" id="UP000719766"/>
    </source>
</evidence>
<dbReference type="Gene3D" id="2.30.30.30">
    <property type="match status" value="2"/>
</dbReference>
<dbReference type="EMBL" id="JABBWE010000029">
    <property type="protein sequence ID" value="KAG1793633.1"/>
    <property type="molecule type" value="Genomic_DNA"/>
</dbReference>
<dbReference type="AlphaFoldDB" id="A0A9P7AR22"/>
<name>A0A9P7AR22_9AGAM</name>
<protein>
    <submittedName>
        <fullName evidence="1">Uncharacterized protein</fullName>
    </submittedName>
</protein>
<dbReference type="InterPro" id="IPR008991">
    <property type="entry name" value="Translation_prot_SH3-like_sf"/>
</dbReference>
<comment type="caution">
    <text evidence="1">The sequence shown here is derived from an EMBL/GenBank/DDBJ whole genome shotgun (WGS) entry which is preliminary data.</text>
</comment>
<dbReference type="GeneID" id="64600364"/>
<dbReference type="OrthoDB" id="2688247at2759"/>
<dbReference type="RefSeq" id="XP_041160031.1">
    <property type="nucleotide sequence ID" value="XM_041306600.1"/>
</dbReference>
<reference evidence="1" key="1">
    <citation type="journal article" date="2020" name="New Phytol.">
        <title>Comparative genomics reveals dynamic genome evolution in host specialist ectomycorrhizal fungi.</title>
        <authorList>
            <person name="Lofgren L.A."/>
            <person name="Nguyen N.H."/>
            <person name="Vilgalys R."/>
            <person name="Ruytinx J."/>
            <person name="Liao H.L."/>
            <person name="Branco S."/>
            <person name="Kuo A."/>
            <person name="LaButti K."/>
            <person name="Lipzen A."/>
            <person name="Andreopoulos W."/>
            <person name="Pangilinan J."/>
            <person name="Riley R."/>
            <person name="Hundley H."/>
            <person name="Na H."/>
            <person name="Barry K."/>
            <person name="Grigoriev I.V."/>
            <person name="Stajich J.E."/>
            <person name="Kennedy P.G."/>
        </authorList>
    </citation>
    <scope>NUCLEOTIDE SEQUENCE</scope>
    <source>
        <strain evidence="1">S12</strain>
    </source>
</reference>
<accession>A0A9P7AR22</accession>
<dbReference type="InterPro" id="IPR014722">
    <property type="entry name" value="Rib_uL2_dom2"/>
</dbReference>
<dbReference type="Proteomes" id="UP000719766">
    <property type="component" value="Unassembled WGS sequence"/>
</dbReference>
<organism evidence="1 2">
    <name type="scientific">Suillus plorans</name>
    <dbReference type="NCBI Taxonomy" id="116603"/>
    <lineage>
        <taxon>Eukaryota</taxon>
        <taxon>Fungi</taxon>
        <taxon>Dikarya</taxon>
        <taxon>Basidiomycota</taxon>
        <taxon>Agaricomycotina</taxon>
        <taxon>Agaricomycetes</taxon>
        <taxon>Agaricomycetidae</taxon>
        <taxon>Boletales</taxon>
        <taxon>Suillineae</taxon>
        <taxon>Suillaceae</taxon>
        <taxon>Suillus</taxon>
    </lineage>
</organism>